<gene>
    <name evidence="2" type="ORF">Voc01_093930</name>
</gene>
<keyword evidence="3" id="KW-1185">Reference proteome</keyword>
<evidence type="ECO:0008006" key="4">
    <source>
        <dbReference type="Google" id="ProtNLM"/>
    </source>
</evidence>
<dbReference type="PANTHER" id="PTHR39335">
    <property type="entry name" value="BLL4220 PROTEIN"/>
    <property type="match status" value="1"/>
</dbReference>
<proteinExistence type="predicted"/>
<reference evidence="2" key="1">
    <citation type="submission" date="2021-01" db="EMBL/GenBank/DDBJ databases">
        <title>Whole genome shotgun sequence of Virgisporangium ochraceum NBRC 16418.</title>
        <authorList>
            <person name="Komaki H."/>
            <person name="Tamura T."/>
        </authorList>
    </citation>
    <scope>NUCLEOTIDE SEQUENCE</scope>
    <source>
        <strain evidence="2">NBRC 16418</strain>
    </source>
</reference>
<evidence type="ECO:0000313" key="3">
    <source>
        <dbReference type="Proteomes" id="UP000635606"/>
    </source>
</evidence>
<dbReference type="AlphaFoldDB" id="A0A8J4A3I6"/>
<dbReference type="InterPro" id="IPR005297">
    <property type="entry name" value="Lipoprotein_repeat"/>
</dbReference>
<dbReference type="Proteomes" id="UP000635606">
    <property type="component" value="Unassembled WGS sequence"/>
</dbReference>
<dbReference type="Pfam" id="PF03640">
    <property type="entry name" value="Lipoprotein_15"/>
    <property type="match status" value="2"/>
</dbReference>
<dbReference type="GO" id="GO:0043448">
    <property type="term" value="P:alkane catabolic process"/>
    <property type="evidence" value="ECO:0007669"/>
    <property type="project" value="TreeGrafter"/>
</dbReference>
<name>A0A8J4A3I6_9ACTN</name>
<dbReference type="PANTHER" id="PTHR39335:SF1">
    <property type="entry name" value="BLL4220 PROTEIN"/>
    <property type="match status" value="1"/>
</dbReference>
<sequence>MNSAGVMQRRGFLAVVLLGAVILTVYLVHAQLGGDGGKREARAAGAVSDASPSSSGSPNGPAYNAGGDGYGAASPSAPASSAPAAAPTPSPGTTPVGVKTTSLTGKDIKQMGNVVVDSQGWTAYRFDQDTANPPTSTCVDACTRSWLPMLVDGTPALTGVDAARVGTIDRADGGKQLTLGGWPLYRFVGDNGPAKWKGQAVNNAWWVVQANGARNVSCLPPGAVAPTS</sequence>
<feature type="compositionally biased region" description="Low complexity" evidence="1">
    <location>
        <begin position="43"/>
        <end position="85"/>
    </location>
</feature>
<protein>
    <recommendedName>
        <fullName evidence="4">Lipoprotein</fullName>
    </recommendedName>
</protein>
<feature type="region of interest" description="Disordered" evidence="1">
    <location>
        <begin position="43"/>
        <end position="103"/>
    </location>
</feature>
<comment type="caution">
    <text evidence="2">The sequence shown here is derived from an EMBL/GenBank/DDBJ whole genome shotgun (WGS) entry which is preliminary data.</text>
</comment>
<dbReference type="RefSeq" id="WP_203934281.1">
    <property type="nucleotide sequence ID" value="NZ_BOPH01000137.1"/>
</dbReference>
<organism evidence="2 3">
    <name type="scientific">Virgisporangium ochraceum</name>
    <dbReference type="NCBI Taxonomy" id="65505"/>
    <lineage>
        <taxon>Bacteria</taxon>
        <taxon>Bacillati</taxon>
        <taxon>Actinomycetota</taxon>
        <taxon>Actinomycetes</taxon>
        <taxon>Micromonosporales</taxon>
        <taxon>Micromonosporaceae</taxon>
        <taxon>Virgisporangium</taxon>
    </lineage>
</organism>
<evidence type="ECO:0000256" key="1">
    <source>
        <dbReference type="SAM" id="MobiDB-lite"/>
    </source>
</evidence>
<dbReference type="EMBL" id="BOPH01000137">
    <property type="protein sequence ID" value="GIJ74476.1"/>
    <property type="molecule type" value="Genomic_DNA"/>
</dbReference>
<accession>A0A8J4A3I6</accession>
<evidence type="ECO:0000313" key="2">
    <source>
        <dbReference type="EMBL" id="GIJ74476.1"/>
    </source>
</evidence>